<keyword evidence="7" id="KW-0443">Lipid metabolism</keyword>
<evidence type="ECO:0000256" key="13">
    <source>
        <dbReference type="ARBA" id="ARBA00037884"/>
    </source>
</evidence>
<dbReference type="PANTHER" id="PTHR10250">
    <property type="entry name" value="MICROSOMAL GLUTATHIONE S-TRANSFERASE"/>
    <property type="match status" value="1"/>
</dbReference>
<comment type="caution">
    <text evidence="22">The sequence shown here is derived from an EMBL/GenBank/DDBJ whole genome shotgun (WGS) entry which is preliminary data.</text>
</comment>
<dbReference type="GO" id="GO:0005741">
    <property type="term" value="C:mitochondrial outer membrane"/>
    <property type="evidence" value="ECO:0007669"/>
    <property type="project" value="UniProtKB-SubCell"/>
</dbReference>
<accession>A0A835XP33</accession>
<evidence type="ECO:0000256" key="1">
    <source>
        <dbReference type="ARBA" id="ARBA00004374"/>
    </source>
</evidence>
<keyword evidence="11" id="KW-0456">Lyase</keyword>
<dbReference type="GO" id="GO:0004364">
    <property type="term" value="F:glutathione transferase activity"/>
    <property type="evidence" value="ECO:0007669"/>
    <property type="project" value="TreeGrafter"/>
</dbReference>
<name>A0A835XP33_9CHLO</name>
<protein>
    <recommendedName>
        <fullName evidence="18">Glutathione S-transferase 3, mitochondrial</fullName>
        <ecNumber evidence="15">4.4.1.20</ecNumber>
    </recommendedName>
    <alternativeName>
        <fullName evidence="19">Glutathione peroxidase MGST3</fullName>
    </alternativeName>
    <alternativeName>
        <fullName evidence="20">LTC4 synthase MGST3</fullName>
    </alternativeName>
</protein>
<keyword evidence="6" id="KW-0560">Oxidoreductase</keyword>
<evidence type="ECO:0000313" key="22">
    <source>
        <dbReference type="EMBL" id="KAG2484460.1"/>
    </source>
</evidence>
<keyword evidence="2" id="KW-0808">Transferase</keyword>
<dbReference type="GO" id="GO:0006629">
    <property type="term" value="P:lipid metabolic process"/>
    <property type="evidence" value="ECO:0007669"/>
    <property type="project" value="UniProtKB-KW"/>
</dbReference>
<organism evidence="22 23">
    <name type="scientific">Edaphochlamys debaryana</name>
    <dbReference type="NCBI Taxonomy" id="47281"/>
    <lineage>
        <taxon>Eukaryota</taxon>
        <taxon>Viridiplantae</taxon>
        <taxon>Chlorophyta</taxon>
        <taxon>core chlorophytes</taxon>
        <taxon>Chlorophyceae</taxon>
        <taxon>CS clade</taxon>
        <taxon>Chlamydomonadales</taxon>
        <taxon>Chlamydomonadales incertae sedis</taxon>
        <taxon>Edaphochlamys</taxon>
    </lineage>
</organism>
<evidence type="ECO:0000256" key="18">
    <source>
        <dbReference type="ARBA" id="ARBA00069748"/>
    </source>
</evidence>
<evidence type="ECO:0000256" key="21">
    <source>
        <dbReference type="SAM" id="Phobius"/>
    </source>
</evidence>
<evidence type="ECO:0000256" key="10">
    <source>
        <dbReference type="ARBA" id="ARBA00023139"/>
    </source>
</evidence>
<dbReference type="GO" id="GO:0005783">
    <property type="term" value="C:endoplasmic reticulum"/>
    <property type="evidence" value="ECO:0007669"/>
    <property type="project" value="TreeGrafter"/>
</dbReference>
<dbReference type="EC" id="4.4.1.20" evidence="15"/>
<evidence type="ECO:0000313" key="23">
    <source>
        <dbReference type="Proteomes" id="UP000612055"/>
    </source>
</evidence>
<evidence type="ECO:0000256" key="4">
    <source>
        <dbReference type="ARBA" id="ARBA00022787"/>
    </source>
</evidence>
<proteinExistence type="predicted"/>
<comment type="subcellular location">
    <subcellularLocation>
        <location evidence="1">Mitochondrion outer membrane</location>
        <topology evidence="1">Multi-pass membrane protein</topology>
    </subcellularLocation>
</comment>
<dbReference type="FunFam" id="1.20.120.550:FF:000004">
    <property type="entry name" value="Microsomal glutathione S-transferase 3"/>
    <property type="match status" value="1"/>
</dbReference>
<evidence type="ECO:0000256" key="7">
    <source>
        <dbReference type="ARBA" id="ARBA00023098"/>
    </source>
</evidence>
<dbReference type="Proteomes" id="UP000612055">
    <property type="component" value="Unassembled WGS sequence"/>
</dbReference>
<evidence type="ECO:0000256" key="6">
    <source>
        <dbReference type="ARBA" id="ARBA00023002"/>
    </source>
</evidence>
<dbReference type="Pfam" id="PF01124">
    <property type="entry name" value="MAPEG"/>
    <property type="match status" value="1"/>
</dbReference>
<dbReference type="SUPFAM" id="SSF161084">
    <property type="entry name" value="MAPEG domain-like"/>
    <property type="match status" value="1"/>
</dbReference>
<evidence type="ECO:0000256" key="16">
    <source>
        <dbReference type="ARBA" id="ARBA00049298"/>
    </source>
</evidence>
<dbReference type="EMBL" id="JAEHOE010000149">
    <property type="protein sequence ID" value="KAG2484460.1"/>
    <property type="molecule type" value="Genomic_DNA"/>
</dbReference>
<evidence type="ECO:0000256" key="8">
    <source>
        <dbReference type="ARBA" id="ARBA00023128"/>
    </source>
</evidence>
<sequence>MAAVSPEFGYVAGVVAASWLVHHGFMAVGVMQARKKYGVNYPDLYATAENCPNAEYRKPFNCVQRGHQNSLENQPIFLALLISAGLKHPITAAVAGLTYLAGKVLYFKGYSSGDPAKRNSGGGAIAYIGLFTLVGVVGKWAVQTALAALKA</sequence>
<feature type="transmembrane region" description="Helical" evidence="21">
    <location>
        <begin position="12"/>
        <end position="31"/>
    </location>
</feature>
<reference evidence="22" key="1">
    <citation type="journal article" date="2020" name="bioRxiv">
        <title>Comparative genomics of Chlamydomonas.</title>
        <authorList>
            <person name="Craig R.J."/>
            <person name="Hasan A.R."/>
            <person name="Ness R.W."/>
            <person name="Keightley P.D."/>
        </authorList>
    </citation>
    <scope>NUCLEOTIDE SEQUENCE</scope>
    <source>
        <strain evidence="22">CCAP 11/70</strain>
    </source>
</reference>
<dbReference type="GO" id="GO:0004464">
    <property type="term" value="F:leukotriene-C4 synthase activity"/>
    <property type="evidence" value="ECO:0007669"/>
    <property type="project" value="UniProtKB-EC"/>
</dbReference>
<evidence type="ECO:0000256" key="3">
    <source>
        <dbReference type="ARBA" id="ARBA00022692"/>
    </source>
</evidence>
<keyword evidence="12" id="KW-0449">Lipoprotein</keyword>
<evidence type="ECO:0000256" key="12">
    <source>
        <dbReference type="ARBA" id="ARBA00023288"/>
    </source>
</evidence>
<evidence type="ECO:0000256" key="11">
    <source>
        <dbReference type="ARBA" id="ARBA00023239"/>
    </source>
</evidence>
<dbReference type="AlphaFoldDB" id="A0A835XP33"/>
<keyword evidence="8" id="KW-0496">Mitochondrion</keyword>
<comment type="catalytic activity">
    <reaction evidence="16">
        <text>leukotriene C4 = leukotriene A4 + glutathione</text>
        <dbReference type="Rhea" id="RHEA:17617"/>
        <dbReference type="ChEBI" id="CHEBI:57463"/>
        <dbReference type="ChEBI" id="CHEBI:57925"/>
        <dbReference type="ChEBI" id="CHEBI:57973"/>
        <dbReference type="EC" id="4.4.1.20"/>
    </reaction>
    <physiologicalReaction direction="right-to-left" evidence="16">
        <dbReference type="Rhea" id="RHEA:17619"/>
    </physiologicalReaction>
</comment>
<evidence type="ECO:0000256" key="9">
    <source>
        <dbReference type="ARBA" id="ARBA00023136"/>
    </source>
</evidence>
<keyword evidence="10" id="KW-0564">Palmitate</keyword>
<dbReference type="InterPro" id="IPR050997">
    <property type="entry name" value="MAPEG"/>
</dbReference>
<dbReference type="InterPro" id="IPR001129">
    <property type="entry name" value="Membr-assoc_MAPEG"/>
</dbReference>
<gene>
    <name evidence="22" type="ORF">HYH03_016696</name>
</gene>
<keyword evidence="4" id="KW-1000">Mitochondrion outer membrane</keyword>
<evidence type="ECO:0000256" key="5">
    <source>
        <dbReference type="ARBA" id="ARBA00022989"/>
    </source>
</evidence>
<evidence type="ECO:0000256" key="20">
    <source>
        <dbReference type="ARBA" id="ARBA00076908"/>
    </source>
</evidence>
<comment type="pathway">
    <text evidence="13">Lipid metabolism; leukotriene C4 biosynthesis.</text>
</comment>
<comment type="pathway">
    <text evidence="14">Lipid metabolism; arachidonate metabolism.</text>
</comment>
<dbReference type="Gene3D" id="1.20.120.550">
    <property type="entry name" value="Membrane associated eicosanoid/glutathione metabolism-like domain"/>
    <property type="match status" value="1"/>
</dbReference>
<feature type="transmembrane region" description="Helical" evidence="21">
    <location>
        <begin position="76"/>
        <end position="101"/>
    </location>
</feature>
<keyword evidence="9 21" id="KW-0472">Membrane</keyword>
<dbReference type="GO" id="GO:0004602">
    <property type="term" value="F:glutathione peroxidase activity"/>
    <property type="evidence" value="ECO:0007669"/>
    <property type="project" value="TreeGrafter"/>
</dbReference>
<comment type="catalytic activity">
    <reaction evidence="17">
        <text>15-deoxy-Delta(12,14)-prostaglandin J2 + glutathione = 15-deoxy-Delta(12,14)-prostaglandin J2-S-(R)-glutathione</text>
        <dbReference type="Rhea" id="RHEA:75963"/>
        <dbReference type="ChEBI" id="CHEBI:57925"/>
        <dbReference type="ChEBI" id="CHEBI:85236"/>
        <dbReference type="ChEBI" id="CHEBI:194498"/>
    </reaction>
    <physiologicalReaction direction="left-to-right" evidence="17">
        <dbReference type="Rhea" id="RHEA:75964"/>
    </physiologicalReaction>
</comment>
<dbReference type="GO" id="GO:0005635">
    <property type="term" value="C:nuclear envelope"/>
    <property type="evidence" value="ECO:0007669"/>
    <property type="project" value="TreeGrafter"/>
</dbReference>
<evidence type="ECO:0000256" key="17">
    <source>
        <dbReference type="ARBA" id="ARBA00051411"/>
    </source>
</evidence>
<evidence type="ECO:0000256" key="15">
    <source>
        <dbReference type="ARBA" id="ARBA00039056"/>
    </source>
</evidence>
<evidence type="ECO:0000256" key="14">
    <source>
        <dbReference type="ARBA" id="ARBA00037916"/>
    </source>
</evidence>
<feature type="transmembrane region" description="Helical" evidence="21">
    <location>
        <begin position="121"/>
        <end position="142"/>
    </location>
</feature>
<dbReference type="GO" id="GO:0006691">
    <property type="term" value="P:leukotriene metabolic process"/>
    <property type="evidence" value="ECO:0007669"/>
    <property type="project" value="UniProtKB-ARBA"/>
</dbReference>
<keyword evidence="3 21" id="KW-0812">Transmembrane</keyword>
<keyword evidence="5 21" id="KW-1133">Transmembrane helix</keyword>
<evidence type="ECO:0000256" key="19">
    <source>
        <dbReference type="ARBA" id="ARBA00075145"/>
    </source>
</evidence>
<evidence type="ECO:0000256" key="2">
    <source>
        <dbReference type="ARBA" id="ARBA00022679"/>
    </source>
</evidence>
<dbReference type="InterPro" id="IPR023352">
    <property type="entry name" value="MAPEG-like_dom_sf"/>
</dbReference>
<dbReference type="OrthoDB" id="410651at2759"/>
<dbReference type="PANTHER" id="PTHR10250:SF26">
    <property type="entry name" value="GLUTATHIONE S-TRANSFERASE 3, MITOCHONDRIAL"/>
    <property type="match status" value="1"/>
</dbReference>
<keyword evidence="23" id="KW-1185">Reference proteome</keyword>